<reference evidence="1" key="1">
    <citation type="journal article" date="2015" name="Nature">
        <title>Complex archaea that bridge the gap between prokaryotes and eukaryotes.</title>
        <authorList>
            <person name="Spang A."/>
            <person name="Saw J.H."/>
            <person name="Jorgensen S.L."/>
            <person name="Zaremba-Niedzwiedzka K."/>
            <person name="Martijn J."/>
            <person name="Lind A.E."/>
            <person name="van Eijk R."/>
            <person name="Schleper C."/>
            <person name="Guy L."/>
            <person name="Ettema T.J."/>
        </authorList>
    </citation>
    <scope>NUCLEOTIDE SEQUENCE</scope>
</reference>
<protein>
    <recommendedName>
        <fullName evidence="2">Transporter</fullName>
    </recommendedName>
</protein>
<comment type="caution">
    <text evidence="1">The sequence shown here is derived from an EMBL/GenBank/DDBJ whole genome shotgun (WGS) entry which is preliminary data.</text>
</comment>
<accession>A0A0F8WIC4</accession>
<dbReference type="AlphaFoldDB" id="A0A0F8WIC4"/>
<gene>
    <name evidence="1" type="ORF">LCGC14_3065370</name>
</gene>
<feature type="non-terminal residue" evidence="1">
    <location>
        <position position="1"/>
    </location>
</feature>
<evidence type="ECO:0008006" key="2">
    <source>
        <dbReference type="Google" id="ProtNLM"/>
    </source>
</evidence>
<dbReference type="EMBL" id="LAZR01065035">
    <property type="protein sequence ID" value="KKK56353.1"/>
    <property type="molecule type" value="Genomic_DNA"/>
</dbReference>
<evidence type="ECO:0000313" key="1">
    <source>
        <dbReference type="EMBL" id="KKK56353.1"/>
    </source>
</evidence>
<sequence length="96" mass="10399">TGESHSHHNHHHSPSLITAATIVFELNGEWRDKVDVDGTTQAHTGGNLVYLTAGVRVNFGRQWSATLSGGIPVVENLNGQQSDPNWRGGLVLSRSF</sequence>
<name>A0A0F8WIC4_9ZZZZ</name>
<proteinExistence type="predicted"/>
<organism evidence="1">
    <name type="scientific">marine sediment metagenome</name>
    <dbReference type="NCBI Taxonomy" id="412755"/>
    <lineage>
        <taxon>unclassified sequences</taxon>
        <taxon>metagenomes</taxon>
        <taxon>ecological metagenomes</taxon>
    </lineage>
</organism>